<evidence type="ECO:0000256" key="6">
    <source>
        <dbReference type="ARBA" id="ARBA00038076"/>
    </source>
</evidence>
<dbReference type="PANTHER" id="PTHR30572:SF4">
    <property type="entry name" value="ABC TRANSPORTER PERMEASE YTRF"/>
    <property type="match status" value="1"/>
</dbReference>
<comment type="caution">
    <text evidence="10">The sequence shown here is derived from an EMBL/GenBank/DDBJ whole genome shotgun (WGS) entry which is preliminary data.</text>
</comment>
<proteinExistence type="inferred from homology"/>
<dbReference type="InterPro" id="IPR003838">
    <property type="entry name" value="ABC3_permease_C"/>
</dbReference>
<feature type="transmembrane region" description="Helical" evidence="7">
    <location>
        <begin position="331"/>
        <end position="358"/>
    </location>
</feature>
<dbReference type="RefSeq" id="WP_346762116.1">
    <property type="nucleotide sequence ID" value="NZ_JAUJEB010000010.1"/>
</dbReference>
<feature type="transmembrane region" description="Helical" evidence="7">
    <location>
        <begin position="21"/>
        <end position="41"/>
    </location>
</feature>
<keyword evidence="11" id="KW-1185">Reference proteome</keyword>
<sequence>MFDYDKWQEIFGTIRKNKLRTFLTMLGIFWGIFMIIILLGAGNSFQVGVSKDFGQWATNSGFIWGQKTTVSHNGFKPGRYLRFDNSDTKLILNRAREIKHLAPRNRLGDFRGNNNVTRNHKSGAFTIMGDYPDFNKIQIQKISNGRFINEKDITDFRKVAVIGLNVKNILFEEDEDPVGKYITIKKVNFMVVGVIEPIKSDGEDENQNSIHVPFTTFQRSFNYGDKVGWYAYSIKDEYHASEIETKIITLLKEKNNVSPLDEDAIGHFNLQEKFDEINGLFSGLKYFTWFVGLSTLFAGIIGVSNIMLIIVKERTREIGIRKSLGATPVSIISLIMQESIFLTMIGGYLALIFSLLLLEVVGNLIPEDEVFAAPSVSLAVAFGALGLLVIGGAIAGILPAQKAASISPIEAIRNEL</sequence>
<dbReference type="Pfam" id="PF02687">
    <property type="entry name" value="FtsX"/>
    <property type="match status" value="1"/>
</dbReference>
<dbReference type="Pfam" id="PF12704">
    <property type="entry name" value="MacB_PCD"/>
    <property type="match status" value="1"/>
</dbReference>
<evidence type="ECO:0000256" key="7">
    <source>
        <dbReference type="SAM" id="Phobius"/>
    </source>
</evidence>
<dbReference type="InterPro" id="IPR025857">
    <property type="entry name" value="MacB_PCD"/>
</dbReference>
<dbReference type="InterPro" id="IPR050250">
    <property type="entry name" value="Macrolide_Exporter_MacB"/>
</dbReference>
<evidence type="ECO:0000256" key="5">
    <source>
        <dbReference type="ARBA" id="ARBA00023136"/>
    </source>
</evidence>
<comment type="similarity">
    <text evidence="6">Belongs to the ABC-4 integral membrane protein family.</text>
</comment>
<evidence type="ECO:0000259" key="8">
    <source>
        <dbReference type="Pfam" id="PF02687"/>
    </source>
</evidence>
<dbReference type="EMBL" id="JAUJEB010000010">
    <property type="protein sequence ID" value="MDN5216779.1"/>
    <property type="molecule type" value="Genomic_DNA"/>
</dbReference>
<protein>
    <submittedName>
        <fullName evidence="10">ABC transporter permease</fullName>
    </submittedName>
</protein>
<keyword evidence="2" id="KW-1003">Cell membrane</keyword>
<evidence type="ECO:0000313" key="10">
    <source>
        <dbReference type="EMBL" id="MDN5216779.1"/>
    </source>
</evidence>
<gene>
    <name evidence="10" type="ORF">QQ020_32210</name>
</gene>
<dbReference type="Proteomes" id="UP001172083">
    <property type="component" value="Unassembled WGS sequence"/>
</dbReference>
<dbReference type="PANTHER" id="PTHR30572">
    <property type="entry name" value="MEMBRANE COMPONENT OF TRANSPORTER-RELATED"/>
    <property type="match status" value="1"/>
</dbReference>
<evidence type="ECO:0000256" key="3">
    <source>
        <dbReference type="ARBA" id="ARBA00022692"/>
    </source>
</evidence>
<feature type="domain" description="MacB-like periplasmic core" evidence="9">
    <location>
        <begin position="21"/>
        <end position="247"/>
    </location>
</feature>
<evidence type="ECO:0000256" key="2">
    <source>
        <dbReference type="ARBA" id="ARBA00022475"/>
    </source>
</evidence>
<keyword evidence="5 7" id="KW-0472">Membrane</keyword>
<keyword evidence="4 7" id="KW-1133">Transmembrane helix</keyword>
<evidence type="ECO:0000256" key="1">
    <source>
        <dbReference type="ARBA" id="ARBA00004651"/>
    </source>
</evidence>
<evidence type="ECO:0000256" key="4">
    <source>
        <dbReference type="ARBA" id="ARBA00022989"/>
    </source>
</evidence>
<accession>A0ABT8LG60</accession>
<name>A0ABT8LG60_9BACT</name>
<feature type="domain" description="ABC3 transporter permease C-terminal" evidence="8">
    <location>
        <begin position="290"/>
        <end position="408"/>
    </location>
</feature>
<organism evidence="10 11">
    <name type="scientific">Agaribacillus aureus</name>
    <dbReference type="NCBI Taxonomy" id="3051825"/>
    <lineage>
        <taxon>Bacteria</taxon>
        <taxon>Pseudomonadati</taxon>
        <taxon>Bacteroidota</taxon>
        <taxon>Cytophagia</taxon>
        <taxon>Cytophagales</taxon>
        <taxon>Splendidivirgaceae</taxon>
        <taxon>Agaribacillus</taxon>
    </lineage>
</organism>
<feature type="transmembrane region" description="Helical" evidence="7">
    <location>
        <begin position="378"/>
        <end position="398"/>
    </location>
</feature>
<feature type="transmembrane region" description="Helical" evidence="7">
    <location>
        <begin position="286"/>
        <end position="311"/>
    </location>
</feature>
<reference evidence="10" key="1">
    <citation type="submission" date="2023-06" db="EMBL/GenBank/DDBJ databases">
        <title>Genomic of Agaribacillus aureum.</title>
        <authorList>
            <person name="Wang G."/>
        </authorList>
    </citation>
    <scope>NUCLEOTIDE SEQUENCE</scope>
    <source>
        <strain evidence="10">BMA12</strain>
    </source>
</reference>
<evidence type="ECO:0000259" key="9">
    <source>
        <dbReference type="Pfam" id="PF12704"/>
    </source>
</evidence>
<keyword evidence="3 7" id="KW-0812">Transmembrane</keyword>
<evidence type="ECO:0000313" key="11">
    <source>
        <dbReference type="Proteomes" id="UP001172083"/>
    </source>
</evidence>
<comment type="subcellular location">
    <subcellularLocation>
        <location evidence="1">Cell membrane</location>
        <topology evidence="1">Multi-pass membrane protein</topology>
    </subcellularLocation>
</comment>